<organism evidence="3 4">
    <name type="scientific">Jimgerdemannia flammicorona</name>
    <dbReference type="NCBI Taxonomy" id="994334"/>
    <lineage>
        <taxon>Eukaryota</taxon>
        <taxon>Fungi</taxon>
        <taxon>Fungi incertae sedis</taxon>
        <taxon>Mucoromycota</taxon>
        <taxon>Mucoromycotina</taxon>
        <taxon>Endogonomycetes</taxon>
        <taxon>Endogonales</taxon>
        <taxon>Endogonaceae</taxon>
        <taxon>Jimgerdemannia</taxon>
    </lineage>
</organism>
<comment type="similarity">
    <text evidence="1">Belongs to the PC-esterase family. TBL subfamily.</text>
</comment>
<sequence length="400" mass="46158">LITLYQYTVRVGVNQEEYQTSLRTQKQNLPPGTYFCTPSSFNIGTHVRRPFGFVRTLDELIHKAGYQCTADTSKPLTQEELEHPHPRPPYQHGMDLEANVLRPPRIRPSPLYTPPRTKPSPLHWRLNFTPAACITPLSPGRLRDNDRRPVLRLGVLHARQGFGGVAHPVEFRRREGESDPEHVLALGFLGQVARPGDHQAWGRARVGEGSIQFCLVPHCPRIQICRYQHCKHRRLLMINIYILPIDILTALSVTDPQGAHWNVRAFNTSLPILEAYQIMIDRILKYFTVKHPRVRVFIRGNVYGHFNCSQYTEPLLSPQLPMPVAGQHNWYDMLTMNELWKTSIHDFGNPQITYFDVSFSELRADSHADPKKPDCLHFLLPGPIDSWNRLLYHEIFRKLL</sequence>
<evidence type="ECO:0000256" key="1">
    <source>
        <dbReference type="ARBA" id="ARBA00007727"/>
    </source>
</evidence>
<keyword evidence="4" id="KW-1185">Reference proteome</keyword>
<reference evidence="3 4" key="1">
    <citation type="journal article" date="2018" name="New Phytol.">
        <title>Phylogenomics of Endogonaceae and evolution of mycorrhizas within Mucoromycota.</title>
        <authorList>
            <person name="Chang Y."/>
            <person name="Desiro A."/>
            <person name="Na H."/>
            <person name="Sandor L."/>
            <person name="Lipzen A."/>
            <person name="Clum A."/>
            <person name="Barry K."/>
            <person name="Grigoriev I.V."/>
            <person name="Martin F.M."/>
            <person name="Stajich J.E."/>
            <person name="Smith M.E."/>
            <person name="Bonito G."/>
            <person name="Spatafora J.W."/>
        </authorList>
    </citation>
    <scope>NUCLEOTIDE SEQUENCE [LARGE SCALE GENOMIC DNA]</scope>
    <source>
        <strain evidence="3 4">AD002</strain>
    </source>
</reference>
<evidence type="ECO:0000313" key="3">
    <source>
        <dbReference type="EMBL" id="RUS33810.1"/>
    </source>
</evidence>
<dbReference type="EMBL" id="RBNJ01000916">
    <property type="protein sequence ID" value="RUS33810.1"/>
    <property type="molecule type" value="Genomic_DNA"/>
</dbReference>
<dbReference type="Pfam" id="PF13839">
    <property type="entry name" value="PC-Esterase"/>
    <property type="match status" value="1"/>
</dbReference>
<gene>
    <name evidence="3" type="ORF">BC938DRAFT_483774</name>
</gene>
<dbReference type="AlphaFoldDB" id="A0A433QVI7"/>
<dbReference type="Proteomes" id="UP000274822">
    <property type="component" value="Unassembled WGS sequence"/>
</dbReference>
<dbReference type="InterPro" id="IPR026057">
    <property type="entry name" value="TBL_C"/>
</dbReference>
<accession>A0A433QVI7</accession>
<evidence type="ECO:0000259" key="2">
    <source>
        <dbReference type="Pfam" id="PF13839"/>
    </source>
</evidence>
<protein>
    <recommendedName>
        <fullName evidence="2">Trichome birefringence-like C-terminal domain-containing protein</fullName>
    </recommendedName>
</protein>
<feature type="domain" description="Trichome birefringence-like C-terminal" evidence="2">
    <location>
        <begin position="267"/>
        <end position="393"/>
    </location>
</feature>
<feature type="non-terminal residue" evidence="3">
    <location>
        <position position="1"/>
    </location>
</feature>
<comment type="caution">
    <text evidence="3">The sequence shown here is derived from an EMBL/GenBank/DDBJ whole genome shotgun (WGS) entry which is preliminary data.</text>
</comment>
<proteinExistence type="inferred from homology"/>
<dbReference type="GO" id="GO:0016740">
    <property type="term" value="F:transferase activity"/>
    <property type="evidence" value="ECO:0007669"/>
    <property type="project" value="InterPro"/>
</dbReference>
<name>A0A433QVI7_9FUNG</name>
<evidence type="ECO:0000313" key="4">
    <source>
        <dbReference type="Proteomes" id="UP000274822"/>
    </source>
</evidence>